<reference evidence="1 2" key="1">
    <citation type="submission" date="2018-02" db="EMBL/GenBank/DDBJ databases">
        <title>Comparative genomics of Pseudomonas syringae.</title>
        <authorList>
            <person name="Hulin M.T."/>
        </authorList>
    </citation>
    <scope>NUCLEOTIDE SEQUENCE [LARGE SCALE GENOMIC DNA]</scope>
    <source>
        <strain evidence="1 2">R2leaf</strain>
        <plasmid evidence="1 2">p4_tig8</plasmid>
    </source>
</reference>
<keyword evidence="1" id="KW-0614">Plasmid</keyword>
<sequence>MIEGMNMSESVARFQIARVQAEIVGGAVFVHCPECNTLNGERDRLRDSPELDLSTYPANMRVYACVDCQVMFETEVPPDIASE</sequence>
<dbReference type="EMBL" id="CP026566">
    <property type="protein sequence ID" value="AVB23582.1"/>
    <property type="molecule type" value="Genomic_DNA"/>
</dbReference>
<gene>
    <name evidence="1" type="ORF">BKM03_31705</name>
</gene>
<dbReference type="AlphaFoldDB" id="A0AAD0M7B4"/>
<proteinExistence type="predicted"/>
<geneLocation type="plasmid" evidence="1 2">
    <name>p4_tig8</name>
</geneLocation>
<name>A0AAD0M7B4_9PSED</name>
<dbReference type="KEGG" id="pavl:BKM03_31705"/>
<organism evidence="1 2">
    <name type="scientific">Pseudomonas avellanae</name>
    <dbReference type="NCBI Taxonomy" id="46257"/>
    <lineage>
        <taxon>Bacteria</taxon>
        <taxon>Pseudomonadati</taxon>
        <taxon>Pseudomonadota</taxon>
        <taxon>Gammaproteobacteria</taxon>
        <taxon>Pseudomonadales</taxon>
        <taxon>Pseudomonadaceae</taxon>
        <taxon>Pseudomonas</taxon>
    </lineage>
</organism>
<protein>
    <submittedName>
        <fullName evidence="1">Uncharacterized protein</fullName>
    </submittedName>
</protein>
<accession>A0AAD0M7B4</accession>
<evidence type="ECO:0000313" key="2">
    <source>
        <dbReference type="Proteomes" id="UP000236903"/>
    </source>
</evidence>
<evidence type="ECO:0000313" key="1">
    <source>
        <dbReference type="EMBL" id="AVB23582.1"/>
    </source>
</evidence>
<dbReference type="Proteomes" id="UP000236903">
    <property type="component" value="Plasmid p4_tig8"/>
</dbReference>